<evidence type="ECO:0000313" key="2">
    <source>
        <dbReference type="EMBL" id="EGF97959.1"/>
    </source>
</evidence>
<dbReference type="RefSeq" id="XP_007418778.1">
    <property type="nucleotide sequence ID" value="XM_007418716.1"/>
</dbReference>
<keyword evidence="1" id="KW-0472">Membrane</keyword>
<evidence type="ECO:0000256" key="1">
    <source>
        <dbReference type="SAM" id="Phobius"/>
    </source>
</evidence>
<dbReference type="AlphaFoldDB" id="F4SBM5"/>
<dbReference type="VEuPathDB" id="FungiDB:MELLADRAFT_113951"/>
<dbReference type="GeneID" id="18925150"/>
<gene>
    <name evidence="2" type="ORF">MELLADRAFT_113951</name>
</gene>
<protein>
    <submittedName>
        <fullName evidence="2">Uncharacterized protein</fullName>
    </submittedName>
</protein>
<name>F4SBM5_MELLP</name>
<feature type="transmembrane region" description="Helical" evidence="1">
    <location>
        <begin position="55"/>
        <end position="73"/>
    </location>
</feature>
<dbReference type="EMBL" id="GL883191">
    <property type="protein sequence ID" value="EGF97959.1"/>
    <property type="molecule type" value="Genomic_DNA"/>
</dbReference>
<reference evidence="3" key="1">
    <citation type="journal article" date="2011" name="Proc. Natl. Acad. Sci. U.S.A.">
        <title>Obligate biotrophy features unraveled by the genomic analysis of rust fungi.</title>
        <authorList>
            <person name="Duplessis S."/>
            <person name="Cuomo C.A."/>
            <person name="Lin Y.-C."/>
            <person name="Aerts A."/>
            <person name="Tisserant E."/>
            <person name="Veneault-Fourrey C."/>
            <person name="Joly D.L."/>
            <person name="Hacquard S."/>
            <person name="Amselem J."/>
            <person name="Cantarel B.L."/>
            <person name="Chiu R."/>
            <person name="Coutinho P.M."/>
            <person name="Feau N."/>
            <person name="Field M."/>
            <person name="Frey P."/>
            <person name="Gelhaye E."/>
            <person name="Goldberg J."/>
            <person name="Grabherr M.G."/>
            <person name="Kodira C.D."/>
            <person name="Kohler A."/>
            <person name="Kuees U."/>
            <person name="Lindquist E.A."/>
            <person name="Lucas S.M."/>
            <person name="Mago R."/>
            <person name="Mauceli E."/>
            <person name="Morin E."/>
            <person name="Murat C."/>
            <person name="Pangilinan J.L."/>
            <person name="Park R."/>
            <person name="Pearson M."/>
            <person name="Quesneville H."/>
            <person name="Rouhier N."/>
            <person name="Sakthikumar S."/>
            <person name="Salamov A.A."/>
            <person name="Schmutz J."/>
            <person name="Selles B."/>
            <person name="Shapiro H."/>
            <person name="Tanguay P."/>
            <person name="Tuskan G.A."/>
            <person name="Henrissat B."/>
            <person name="Van de Peer Y."/>
            <person name="Rouze P."/>
            <person name="Ellis J.G."/>
            <person name="Dodds P.N."/>
            <person name="Schein J.E."/>
            <person name="Zhong S."/>
            <person name="Hamelin R.C."/>
            <person name="Grigoriev I.V."/>
            <person name="Szabo L.J."/>
            <person name="Martin F."/>
        </authorList>
    </citation>
    <scope>NUCLEOTIDE SEQUENCE [LARGE SCALE GENOMIC DNA]</scope>
    <source>
        <strain evidence="3">98AG31 / pathotype 3-4-7</strain>
    </source>
</reference>
<dbReference type="KEGG" id="mlr:MELLADRAFT_113951"/>
<keyword evidence="1" id="KW-1133">Transmembrane helix</keyword>
<keyword evidence="1" id="KW-0812">Transmembrane</keyword>
<evidence type="ECO:0000313" key="3">
    <source>
        <dbReference type="Proteomes" id="UP000001072"/>
    </source>
</evidence>
<proteinExistence type="predicted"/>
<sequence length="136" mass="15081">MTAPMVPTACAHHDQSVILFMFTLRKKIRLLLKISASQIRNSRNPQHFEMVAEKYYRLLLVFLGFITMLVPVAQGDQPNPKPKKNTPYCQNVQGVKNPPCSVKGGTLKCPGSGLVPKCSKGKLLKCPSSHNTPICY</sequence>
<dbReference type="InParanoid" id="F4SBM5"/>
<organism evidence="3">
    <name type="scientific">Melampsora larici-populina (strain 98AG31 / pathotype 3-4-7)</name>
    <name type="common">Poplar leaf rust fungus</name>
    <dbReference type="NCBI Taxonomy" id="747676"/>
    <lineage>
        <taxon>Eukaryota</taxon>
        <taxon>Fungi</taxon>
        <taxon>Dikarya</taxon>
        <taxon>Basidiomycota</taxon>
        <taxon>Pucciniomycotina</taxon>
        <taxon>Pucciniomycetes</taxon>
        <taxon>Pucciniales</taxon>
        <taxon>Melampsoraceae</taxon>
        <taxon>Melampsora</taxon>
    </lineage>
</organism>
<keyword evidence="3" id="KW-1185">Reference proteome</keyword>
<dbReference type="HOGENOM" id="CLU_1875891_0_0_1"/>
<dbReference type="Proteomes" id="UP000001072">
    <property type="component" value="Unassembled WGS sequence"/>
</dbReference>
<accession>F4SBM5</accession>